<protein>
    <submittedName>
        <fullName evidence="1">Uncharacterized protein</fullName>
    </submittedName>
</protein>
<dbReference type="Proteomes" id="UP000799092">
    <property type="component" value="Unassembled WGS sequence"/>
</dbReference>
<accession>A0A6A8DGV8</accession>
<dbReference type="EMBL" id="WJNG01000020">
    <property type="protein sequence ID" value="MRH44903.1"/>
    <property type="molecule type" value="Genomic_DNA"/>
</dbReference>
<organism evidence="1 2">
    <name type="scientific">Aquibacillus halophilus</name>
    <dbReference type="NCBI Taxonomy" id="930132"/>
    <lineage>
        <taxon>Bacteria</taxon>
        <taxon>Bacillati</taxon>
        <taxon>Bacillota</taxon>
        <taxon>Bacilli</taxon>
        <taxon>Bacillales</taxon>
        <taxon>Bacillaceae</taxon>
        <taxon>Aquibacillus</taxon>
    </lineage>
</organism>
<dbReference type="AlphaFoldDB" id="A0A6A8DGV8"/>
<dbReference type="RefSeq" id="WP_153738500.1">
    <property type="nucleotide sequence ID" value="NZ_WJNG01000020.1"/>
</dbReference>
<name>A0A6A8DGV8_9BACI</name>
<evidence type="ECO:0000313" key="1">
    <source>
        <dbReference type="EMBL" id="MRH44903.1"/>
    </source>
</evidence>
<proteinExistence type="predicted"/>
<sequence>MMDYDGRRIIVEKLAMIIMNAYEPWVTYAYSSSLIMRRRIGISLFVSKNSTYINLNDGS</sequence>
<comment type="caution">
    <text evidence="1">The sequence shown here is derived from an EMBL/GenBank/DDBJ whole genome shotgun (WGS) entry which is preliminary data.</text>
</comment>
<reference evidence="1" key="1">
    <citation type="submission" date="2019-11" db="EMBL/GenBank/DDBJ databases">
        <authorList>
            <person name="Li J."/>
        </authorList>
    </citation>
    <scope>NUCLEOTIDE SEQUENCE</scope>
    <source>
        <strain evidence="1">B6B</strain>
    </source>
</reference>
<keyword evidence="2" id="KW-1185">Reference proteome</keyword>
<gene>
    <name evidence="1" type="ORF">GH741_19865</name>
</gene>
<evidence type="ECO:0000313" key="2">
    <source>
        <dbReference type="Proteomes" id="UP000799092"/>
    </source>
</evidence>